<dbReference type="RefSeq" id="WP_380620616.1">
    <property type="nucleotide sequence ID" value="NZ_JBHSDK010000014.1"/>
</dbReference>
<proteinExistence type="predicted"/>
<comment type="caution">
    <text evidence="3">The sequence shown here is derived from an EMBL/GenBank/DDBJ whole genome shotgun (WGS) entry which is preliminary data.</text>
</comment>
<evidence type="ECO:0000256" key="1">
    <source>
        <dbReference type="SAM" id="MobiDB-lite"/>
    </source>
</evidence>
<sequence>MEPLPGRTPPAPARRSERGGKRLRQQLANSGSRIEQIRHLTVAVLAVGGMLVGLMLWGGRSLSIDPTRRALDEVSPPAWAAHDPGDDTYGSRWCLDECRVRVRTWNSEGKVEETGVEYWEALMRDRWVPVERTRCPGGDAVDGCFTRDELFLELWVVPKSCEDRFELCTGSEVTAIVASQAAWPRLAEEAEEASGGPGG</sequence>
<name>A0ABV8TXQ6_9ACTN</name>
<keyword evidence="2" id="KW-0812">Transmembrane</keyword>
<accession>A0ABV8TXQ6</accession>
<gene>
    <name evidence="3" type="ORF">ACFPET_10335</name>
</gene>
<protein>
    <submittedName>
        <fullName evidence="3">Uncharacterized protein</fullName>
    </submittedName>
</protein>
<dbReference type="EMBL" id="JBHSDK010000014">
    <property type="protein sequence ID" value="MFC4335596.1"/>
    <property type="molecule type" value="Genomic_DNA"/>
</dbReference>
<keyword evidence="4" id="KW-1185">Reference proteome</keyword>
<reference evidence="4" key="1">
    <citation type="journal article" date="2019" name="Int. J. Syst. Evol. Microbiol.">
        <title>The Global Catalogue of Microorganisms (GCM) 10K type strain sequencing project: providing services to taxonomists for standard genome sequencing and annotation.</title>
        <authorList>
            <consortium name="The Broad Institute Genomics Platform"/>
            <consortium name="The Broad Institute Genome Sequencing Center for Infectious Disease"/>
            <person name="Wu L."/>
            <person name="Ma J."/>
        </authorList>
    </citation>
    <scope>NUCLEOTIDE SEQUENCE [LARGE SCALE GENOMIC DNA]</scope>
    <source>
        <strain evidence="4">IBRC-M 10908</strain>
    </source>
</reference>
<dbReference type="Proteomes" id="UP001595823">
    <property type="component" value="Unassembled WGS sequence"/>
</dbReference>
<evidence type="ECO:0000256" key="2">
    <source>
        <dbReference type="SAM" id="Phobius"/>
    </source>
</evidence>
<feature type="region of interest" description="Disordered" evidence="1">
    <location>
        <begin position="1"/>
        <end position="22"/>
    </location>
</feature>
<feature type="compositionally biased region" description="Pro residues" evidence="1">
    <location>
        <begin position="1"/>
        <end position="12"/>
    </location>
</feature>
<evidence type="ECO:0000313" key="4">
    <source>
        <dbReference type="Proteomes" id="UP001595823"/>
    </source>
</evidence>
<keyword evidence="2" id="KW-1133">Transmembrane helix</keyword>
<feature type="transmembrane region" description="Helical" evidence="2">
    <location>
        <begin position="37"/>
        <end position="59"/>
    </location>
</feature>
<organism evidence="3 4">
    <name type="scientific">Salininema proteolyticum</name>
    <dbReference type="NCBI Taxonomy" id="1607685"/>
    <lineage>
        <taxon>Bacteria</taxon>
        <taxon>Bacillati</taxon>
        <taxon>Actinomycetota</taxon>
        <taxon>Actinomycetes</taxon>
        <taxon>Glycomycetales</taxon>
        <taxon>Glycomycetaceae</taxon>
        <taxon>Salininema</taxon>
    </lineage>
</organism>
<keyword evidence="2" id="KW-0472">Membrane</keyword>
<evidence type="ECO:0000313" key="3">
    <source>
        <dbReference type="EMBL" id="MFC4335596.1"/>
    </source>
</evidence>